<keyword evidence="3" id="KW-1185">Reference proteome</keyword>
<proteinExistence type="predicted"/>
<dbReference type="EMBL" id="KQ965739">
    <property type="protein sequence ID" value="KXS19339.1"/>
    <property type="molecule type" value="Genomic_DNA"/>
</dbReference>
<dbReference type="Proteomes" id="UP000070544">
    <property type="component" value="Unassembled WGS sequence"/>
</dbReference>
<reference evidence="2 3" key="1">
    <citation type="journal article" date="2015" name="Genome Biol. Evol.">
        <title>Phylogenomic analyses indicate that early fungi evolved digesting cell walls of algal ancestors of land plants.</title>
        <authorList>
            <person name="Chang Y."/>
            <person name="Wang S."/>
            <person name="Sekimoto S."/>
            <person name="Aerts A.L."/>
            <person name="Choi C."/>
            <person name="Clum A."/>
            <person name="LaButti K.M."/>
            <person name="Lindquist E.A."/>
            <person name="Yee Ngan C."/>
            <person name="Ohm R.A."/>
            <person name="Salamov A.A."/>
            <person name="Grigoriev I.V."/>
            <person name="Spatafora J.W."/>
            <person name="Berbee M.L."/>
        </authorList>
    </citation>
    <scope>NUCLEOTIDE SEQUENCE [LARGE SCALE GENOMIC DNA]</scope>
    <source>
        <strain evidence="2 3">JEL478</strain>
    </source>
</reference>
<name>A0A139ARL1_GONPJ</name>
<organism evidence="2 3">
    <name type="scientific">Gonapodya prolifera (strain JEL478)</name>
    <name type="common">Monoblepharis prolifera</name>
    <dbReference type="NCBI Taxonomy" id="1344416"/>
    <lineage>
        <taxon>Eukaryota</taxon>
        <taxon>Fungi</taxon>
        <taxon>Fungi incertae sedis</taxon>
        <taxon>Chytridiomycota</taxon>
        <taxon>Chytridiomycota incertae sedis</taxon>
        <taxon>Monoblepharidomycetes</taxon>
        <taxon>Monoblepharidales</taxon>
        <taxon>Gonapodyaceae</taxon>
        <taxon>Gonapodya</taxon>
    </lineage>
</organism>
<feature type="compositionally biased region" description="Basic and acidic residues" evidence="1">
    <location>
        <begin position="10"/>
        <end position="20"/>
    </location>
</feature>
<gene>
    <name evidence="2" type="ORF">M427DRAFT_132320</name>
</gene>
<dbReference type="AlphaFoldDB" id="A0A139ARL1"/>
<feature type="compositionally biased region" description="Low complexity" evidence="1">
    <location>
        <begin position="89"/>
        <end position="116"/>
    </location>
</feature>
<accession>A0A139ARL1</accession>
<evidence type="ECO:0000313" key="2">
    <source>
        <dbReference type="EMBL" id="KXS19339.1"/>
    </source>
</evidence>
<evidence type="ECO:0000313" key="3">
    <source>
        <dbReference type="Proteomes" id="UP000070544"/>
    </source>
</evidence>
<sequence>MATRMLPMRLTREPLDKENSHSGIDGIARTSAKDGALESKWTARAGAGKPPMQKKGGIVPKNATRKLDAKEKGPIASRSENAVPGPQQSKFAASKKPLSSSSVLKPSGKPVKSVSVSNVPAVTPGARALLRDITNKTPVSRSVTGKPSAIPPSAVPKTGLKLSTKLAVLPDEQYSTPTEKGAGFGKGKVSLRGGMKEQLTGLKREVTSTAVKQSQTDGVMGGKAEQQKLKILANDVDSGHRDDGIPDILRRIGFTSDDAFEVEGGTPREVFDEPFIPDPDTIIDVSLLLKPEPPPEWFQPQLAARILNPPIPIFDRREAAPIWLDAGD</sequence>
<evidence type="ECO:0000256" key="1">
    <source>
        <dbReference type="SAM" id="MobiDB-lite"/>
    </source>
</evidence>
<protein>
    <submittedName>
        <fullName evidence="2">Uncharacterized protein</fullName>
    </submittedName>
</protein>
<feature type="region of interest" description="Disordered" evidence="1">
    <location>
        <begin position="1"/>
        <end position="116"/>
    </location>
</feature>